<name>A0A0V0Q8M2_PSEPJ</name>
<evidence type="ECO:0000313" key="1">
    <source>
        <dbReference type="EMBL" id="KRW98588.1"/>
    </source>
</evidence>
<dbReference type="AlphaFoldDB" id="A0A0V0Q8M2"/>
<comment type="caution">
    <text evidence="1">The sequence shown here is derived from an EMBL/GenBank/DDBJ whole genome shotgun (WGS) entry which is preliminary data.</text>
</comment>
<sequence>MKEQVTKKKVSKKIKKNKINPYQRQKCEDGEKFDEFFVSLAISLNQICYLLDTNDFLTVIAFFSQLEKTNNTNKFTVQSLQFLEQKYENLITKMPQSEIKNKYFNFIQEINKVAQKGIQIILQ</sequence>
<gene>
    <name evidence="1" type="ORF">PPERSA_09741</name>
</gene>
<keyword evidence="2" id="KW-1185">Reference proteome</keyword>
<evidence type="ECO:0000313" key="2">
    <source>
        <dbReference type="Proteomes" id="UP000054937"/>
    </source>
</evidence>
<accession>A0A0V0Q8M2</accession>
<dbReference type="EMBL" id="LDAU01000238">
    <property type="protein sequence ID" value="KRW98588.1"/>
    <property type="molecule type" value="Genomic_DNA"/>
</dbReference>
<dbReference type="Proteomes" id="UP000054937">
    <property type="component" value="Unassembled WGS sequence"/>
</dbReference>
<proteinExistence type="predicted"/>
<protein>
    <submittedName>
        <fullName evidence="1">Uncharacterized protein</fullName>
    </submittedName>
</protein>
<organism evidence="1 2">
    <name type="scientific">Pseudocohnilembus persalinus</name>
    <name type="common">Ciliate</name>
    <dbReference type="NCBI Taxonomy" id="266149"/>
    <lineage>
        <taxon>Eukaryota</taxon>
        <taxon>Sar</taxon>
        <taxon>Alveolata</taxon>
        <taxon>Ciliophora</taxon>
        <taxon>Intramacronucleata</taxon>
        <taxon>Oligohymenophorea</taxon>
        <taxon>Scuticociliatia</taxon>
        <taxon>Philasterida</taxon>
        <taxon>Pseudocohnilembidae</taxon>
        <taxon>Pseudocohnilembus</taxon>
    </lineage>
</organism>
<dbReference type="InParanoid" id="A0A0V0Q8M2"/>
<reference evidence="1 2" key="1">
    <citation type="journal article" date="2015" name="Sci. Rep.">
        <title>Genome of the facultative scuticociliatosis pathogen Pseudocohnilembus persalinus provides insight into its virulence through horizontal gene transfer.</title>
        <authorList>
            <person name="Xiong J."/>
            <person name="Wang G."/>
            <person name="Cheng J."/>
            <person name="Tian M."/>
            <person name="Pan X."/>
            <person name="Warren A."/>
            <person name="Jiang C."/>
            <person name="Yuan D."/>
            <person name="Miao W."/>
        </authorList>
    </citation>
    <scope>NUCLEOTIDE SEQUENCE [LARGE SCALE GENOMIC DNA]</scope>
    <source>
        <strain evidence="1">36N120E</strain>
    </source>
</reference>